<keyword evidence="2" id="KW-0238">DNA-binding</keyword>
<dbReference type="SUPFAM" id="SSF51215">
    <property type="entry name" value="Regulatory protein AraC"/>
    <property type="match status" value="1"/>
</dbReference>
<dbReference type="PROSITE" id="PS01124">
    <property type="entry name" value="HTH_ARAC_FAMILY_2"/>
    <property type="match status" value="1"/>
</dbReference>
<dbReference type="PANTHER" id="PTHR43280:SF2">
    <property type="entry name" value="HTH-TYPE TRANSCRIPTIONAL REGULATOR EXSA"/>
    <property type="match status" value="1"/>
</dbReference>
<dbReference type="InterPro" id="IPR020449">
    <property type="entry name" value="Tscrpt_reg_AraC-type_HTH"/>
</dbReference>
<evidence type="ECO:0000256" key="1">
    <source>
        <dbReference type="ARBA" id="ARBA00023015"/>
    </source>
</evidence>
<dbReference type="Pfam" id="PF12833">
    <property type="entry name" value="HTH_18"/>
    <property type="match status" value="1"/>
</dbReference>
<dbReference type="EMBL" id="JAFREL020000001">
    <property type="protein sequence ID" value="MEO1768445.1"/>
    <property type="molecule type" value="Genomic_DNA"/>
</dbReference>
<evidence type="ECO:0000313" key="5">
    <source>
        <dbReference type="EMBL" id="MEO1768445.1"/>
    </source>
</evidence>
<dbReference type="SUPFAM" id="SSF46689">
    <property type="entry name" value="Homeodomain-like"/>
    <property type="match status" value="2"/>
</dbReference>
<evidence type="ECO:0000256" key="3">
    <source>
        <dbReference type="ARBA" id="ARBA00023163"/>
    </source>
</evidence>
<comment type="caution">
    <text evidence="5">The sequence shown here is derived from an EMBL/GenBank/DDBJ whole genome shotgun (WGS) entry which is preliminary data.</text>
</comment>
<dbReference type="Gene3D" id="2.60.120.10">
    <property type="entry name" value="Jelly Rolls"/>
    <property type="match status" value="1"/>
</dbReference>
<dbReference type="InterPro" id="IPR014710">
    <property type="entry name" value="RmlC-like_jellyroll"/>
</dbReference>
<sequence length="286" mass="33565">MKGKYQIHHMKKNYPVKVIPHNIFLEKGRTHDSLSLHWHRSLEFVLILGDPMIIWKEGTKHQLKHGDLLMINSEESHEFLLENNGNYQGVTLIVSYEFLKKQIPQLDHYMFYLEKSDERTDQFTELLVSLRDIYLSEDPWATFLLQSKASEIMYLLFSHCLQEHQISTQQSKYAQRYKTVIGYINAHFTEPITLAEAAATVHLNPEFFSRNFKSYIGISFKDYLKKVRLNKAIRELLTTEKNLTEIAYTSGFADHKAFINAFKAVYAATPSQYRRQFKSAKSKKED</sequence>
<proteinExistence type="predicted"/>
<protein>
    <recommendedName>
        <fullName evidence="4">HTH araC/xylS-type domain-containing protein</fullName>
    </recommendedName>
</protein>
<reference evidence="5 6" key="1">
    <citation type="submission" date="2021-03" db="EMBL/GenBank/DDBJ databases">
        <authorList>
            <person name="Gilmore M.S."/>
            <person name="Schwartzman J."/>
            <person name="Van Tyne D."/>
            <person name="Martin M."/>
            <person name="Earl A.M."/>
            <person name="Manson A.L."/>
            <person name="Straub T."/>
            <person name="Salamzade R."/>
            <person name="Saavedra J."/>
            <person name="Lebreton F."/>
            <person name="Prichula J."/>
            <person name="Schaufler K."/>
            <person name="Gaca A."/>
            <person name="Sgardioli B."/>
            <person name="Wagenaar J."/>
            <person name="Strong T."/>
        </authorList>
    </citation>
    <scope>NUCLEOTIDE SEQUENCE [LARGE SCALE GENOMIC DNA]</scope>
    <source>
        <strain evidence="5 6">665A</strain>
    </source>
</reference>
<dbReference type="InterPro" id="IPR018062">
    <property type="entry name" value="HTH_AraC-typ_CS"/>
</dbReference>
<dbReference type="PROSITE" id="PS00041">
    <property type="entry name" value="HTH_ARAC_FAMILY_1"/>
    <property type="match status" value="1"/>
</dbReference>
<dbReference type="InterPro" id="IPR018060">
    <property type="entry name" value="HTH_AraC"/>
</dbReference>
<name>A0ABV0EIH6_9ENTE</name>
<dbReference type="PRINTS" id="PR00032">
    <property type="entry name" value="HTHARAC"/>
</dbReference>
<accession>A0ABV0EIH6</accession>
<organism evidence="5 6">
    <name type="scientific">Candidatus Enterococcus ferrettii</name>
    <dbReference type="NCBI Taxonomy" id="2815324"/>
    <lineage>
        <taxon>Bacteria</taxon>
        <taxon>Bacillati</taxon>
        <taxon>Bacillota</taxon>
        <taxon>Bacilli</taxon>
        <taxon>Lactobacillales</taxon>
        <taxon>Enterococcaceae</taxon>
        <taxon>Enterococcus</taxon>
    </lineage>
</organism>
<dbReference type="PANTHER" id="PTHR43280">
    <property type="entry name" value="ARAC-FAMILY TRANSCRIPTIONAL REGULATOR"/>
    <property type="match status" value="1"/>
</dbReference>
<keyword evidence="6" id="KW-1185">Reference proteome</keyword>
<keyword evidence="1" id="KW-0805">Transcription regulation</keyword>
<keyword evidence="3" id="KW-0804">Transcription</keyword>
<dbReference type="Gene3D" id="1.10.10.60">
    <property type="entry name" value="Homeodomain-like"/>
    <property type="match status" value="2"/>
</dbReference>
<evidence type="ECO:0000313" key="6">
    <source>
        <dbReference type="Proteomes" id="UP000664357"/>
    </source>
</evidence>
<evidence type="ECO:0000256" key="2">
    <source>
        <dbReference type="ARBA" id="ARBA00023125"/>
    </source>
</evidence>
<dbReference type="InterPro" id="IPR037923">
    <property type="entry name" value="HTH-like"/>
</dbReference>
<dbReference type="RefSeq" id="WP_207702839.1">
    <property type="nucleotide sequence ID" value="NZ_JAFREL020000001.1"/>
</dbReference>
<feature type="domain" description="HTH araC/xylS-type" evidence="4">
    <location>
        <begin position="178"/>
        <end position="276"/>
    </location>
</feature>
<dbReference type="InterPro" id="IPR009057">
    <property type="entry name" value="Homeodomain-like_sf"/>
</dbReference>
<gene>
    <name evidence="5" type="ORF">JZO67_000356</name>
</gene>
<dbReference type="Proteomes" id="UP000664357">
    <property type="component" value="Unassembled WGS sequence"/>
</dbReference>
<dbReference type="SMART" id="SM00342">
    <property type="entry name" value="HTH_ARAC"/>
    <property type="match status" value="1"/>
</dbReference>
<evidence type="ECO:0000259" key="4">
    <source>
        <dbReference type="PROSITE" id="PS01124"/>
    </source>
</evidence>
<reference evidence="5 6" key="2">
    <citation type="submission" date="2024-02" db="EMBL/GenBank/DDBJ databases">
        <title>The Genome Sequence of Enterococcus sp. DIV0159.</title>
        <authorList>
            <person name="Earl A."/>
            <person name="Manson A."/>
            <person name="Gilmore M."/>
            <person name="Sanders J."/>
            <person name="Shea T."/>
            <person name="Howe W."/>
            <person name="Livny J."/>
            <person name="Cuomo C."/>
            <person name="Neafsey D."/>
            <person name="Birren B."/>
        </authorList>
    </citation>
    <scope>NUCLEOTIDE SEQUENCE [LARGE SCALE GENOMIC DNA]</scope>
    <source>
        <strain evidence="5 6">665A</strain>
    </source>
</reference>